<dbReference type="EMBL" id="LXQA010510467">
    <property type="protein sequence ID" value="MCI56317.1"/>
    <property type="molecule type" value="Genomic_DNA"/>
</dbReference>
<dbReference type="Proteomes" id="UP000265520">
    <property type="component" value="Unassembled WGS sequence"/>
</dbReference>
<comment type="caution">
    <text evidence="2">The sequence shown here is derived from an EMBL/GenBank/DDBJ whole genome shotgun (WGS) entry which is preliminary data.</text>
</comment>
<sequence length="81" mass="9412">MQRWRLSTPKGGKGNATLKGVTSPTSDTRSWRLVGMRGCMWWLWCREECVASIDERRSCGVDEKVWRRYIKYGKSLKNASL</sequence>
<protein>
    <submittedName>
        <fullName evidence="2">Uncharacterized protein</fullName>
    </submittedName>
</protein>
<evidence type="ECO:0000313" key="3">
    <source>
        <dbReference type="Proteomes" id="UP000265520"/>
    </source>
</evidence>
<feature type="region of interest" description="Disordered" evidence="1">
    <location>
        <begin position="1"/>
        <end position="25"/>
    </location>
</feature>
<keyword evidence="3" id="KW-1185">Reference proteome</keyword>
<dbReference type="AlphaFoldDB" id="A0A392T7D7"/>
<name>A0A392T7D7_9FABA</name>
<organism evidence="2 3">
    <name type="scientific">Trifolium medium</name>
    <dbReference type="NCBI Taxonomy" id="97028"/>
    <lineage>
        <taxon>Eukaryota</taxon>
        <taxon>Viridiplantae</taxon>
        <taxon>Streptophyta</taxon>
        <taxon>Embryophyta</taxon>
        <taxon>Tracheophyta</taxon>
        <taxon>Spermatophyta</taxon>
        <taxon>Magnoliopsida</taxon>
        <taxon>eudicotyledons</taxon>
        <taxon>Gunneridae</taxon>
        <taxon>Pentapetalae</taxon>
        <taxon>rosids</taxon>
        <taxon>fabids</taxon>
        <taxon>Fabales</taxon>
        <taxon>Fabaceae</taxon>
        <taxon>Papilionoideae</taxon>
        <taxon>50 kb inversion clade</taxon>
        <taxon>NPAAA clade</taxon>
        <taxon>Hologalegina</taxon>
        <taxon>IRL clade</taxon>
        <taxon>Trifolieae</taxon>
        <taxon>Trifolium</taxon>
    </lineage>
</organism>
<proteinExistence type="predicted"/>
<reference evidence="2 3" key="1">
    <citation type="journal article" date="2018" name="Front. Plant Sci.">
        <title>Red Clover (Trifolium pratense) and Zigzag Clover (T. medium) - A Picture of Genomic Similarities and Differences.</title>
        <authorList>
            <person name="Dluhosova J."/>
            <person name="Istvanek J."/>
            <person name="Nedelnik J."/>
            <person name="Repkova J."/>
        </authorList>
    </citation>
    <scope>NUCLEOTIDE SEQUENCE [LARGE SCALE GENOMIC DNA]</scope>
    <source>
        <strain evidence="3">cv. 10/8</strain>
        <tissue evidence="2">Leaf</tissue>
    </source>
</reference>
<accession>A0A392T7D7</accession>
<evidence type="ECO:0000256" key="1">
    <source>
        <dbReference type="SAM" id="MobiDB-lite"/>
    </source>
</evidence>
<evidence type="ECO:0000313" key="2">
    <source>
        <dbReference type="EMBL" id="MCI56317.1"/>
    </source>
</evidence>